<dbReference type="EMBL" id="JBHZOL010000071">
    <property type="protein sequence ID" value="MFE4106782.1"/>
    <property type="molecule type" value="Genomic_DNA"/>
</dbReference>
<gene>
    <name evidence="3" type="ORF">ACFVKH_10875</name>
</gene>
<protein>
    <submittedName>
        <fullName evidence="3">Heavy-metal-associated domain-containing protein</fullName>
    </submittedName>
</protein>
<dbReference type="Pfam" id="PF00403">
    <property type="entry name" value="HMA"/>
    <property type="match status" value="1"/>
</dbReference>
<dbReference type="RefSeq" id="WP_377964858.1">
    <property type="nucleotide sequence ID" value="NZ_JBHZOL010000071.1"/>
</dbReference>
<evidence type="ECO:0000313" key="3">
    <source>
        <dbReference type="EMBL" id="MFE4106782.1"/>
    </source>
</evidence>
<evidence type="ECO:0000259" key="2">
    <source>
        <dbReference type="PROSITE" id="PS50846"/>
    </source>
</evidence>
<accession>A0ABW6IG12</accession>
<dbReference type="InterPro" id="IPR036163">
    <property type="entry name" value="HMA_dom_sf"/>
</dbReference>
<dbReference type="CDD" id="cd00371">
    <property type="entry name" value="HMA"/>
    <property type="match status" value="1"/>
</dbReference>
<organism evidence="3 4">
    <name type="scientific">Almyronema epifaneia S1</name>
    <dbReference type="NCBI Taxonomy" id="2991925"/>
    <lineage>
        <taxon>Bacteria</taxon>
        <taxon>Bacillati</taxon>
        <taxon>Cyanobacteriota</taxon>
        <taxon>Cyanophyceae</taxon>
        <taxon>Nodosilineales</taxon>
        <taxon>Nodosilineaceae</taxon>
        <taxon>Almyronema</taxon>
        <taxon>Almyronema epifaneia</taxon>
    </lineage>
</organism>
<feature type="domain" description="HMA" evidence="2">
    <location>
        <begin position="1"/>
        <end position="64"/>
    </location>
</feature>
<dbReference type="InterPro" id="IPR017969">
    <property type="entry name" value="Heavy-metal-associated_CS"/>
</dbReference>
<dbReference type="PROSITE" id="PS50846">
    <property type="entry name" value="HMA_2"/>
    <property type="match status" value="1"/>
</dbReference>
<reference evidence="3 4" key="1">
    <citation type="submission" date="2024-10" db="EMBL/GenBank/DDBJ databases">
        <authorList>
            <person name="Ratan Roy A."/>
            <person name="Morales Sandoval P.H."/>
            <person name="De Los Santos Villalobos S."/>
            <person name="Chakraborty S."/>
            <person name="Mukherjee J."/>
        </authorList>
    </citation>
    <scope>NUCLEOTIDE SEQUENCE [LARGE SCALE GENOMIC DNA]</scope>
    <source>
        <strain evidence="3 4">S1</strain>
    </source>
</reference>
<evidence type="ECO:0000313" key="4">
    <source>
        <dbReference type="Proteomes" id="UP001600165"/>
    </source>
</evidence>
<dbReference type="InterPro" id="IPR006121">
    <property type="entry name" value="HMA_dom"/>
</dbReference>
<keyword evidence="4" id="KW-1185">Reference proteome</keyword>
<dbReference type="PROSITE" id="PS01047">
    <property type="entry name" value="HMA_1"/>
    <property type="match status" value="1"/>
</dbReference>
<keyword evidence="1" id="KW-0479">Metal-binding</keyword>
<proteinExistence type="predicted"/>
<dbReference type="Gene3D" id="3.30.70.100">
    <property type="match status" value="1"/>
</dbReference>
<dbReference type="Proteomes" id="UP001600165">
    <property type="component" value="Unassembled WGS sequence"/>
</dbReference>
<sequence length="64" mass="6691">MAIELTVPSMVCEGCVETVTEAITQVDSEAEVNIDLQTKAVVAKTEASEASIRQAIEATGHTVA</sequence>
<dbReference type="SUPFAM" id="SSF55008">
    <property type="entry name" value="HMA, heavy metal-associated domain"/>
    <property type="match status" value="1"/>
</dbReference>
<name>A0ABW6IG12_9CYAN</name>
<evidence type="ECO:0000256" key="1">
    <source>
        <dbReference type="ARBA" id="ARBA00022723"/>
    </source>
</evidence>
<comment type="caution">
    <text evidence="3">The sequence shown here is derived from an EMBL/GenBank/DDBJ whole genome shotgun (WGS) entry which is preliminary data.</text>
</comment>